<proteinExistence type="predicted"/>
<dbReference type="RefSeq" id="WP_093332501.1">
    <property type="nucleotide sequence ID" value="NZ_FOAF01000014.1"/>
</dbReference>
<keyword evidence="2" id="KW-0808">Transferase</keyword>
<dbReference type="Proteomes" id="UP000199421">
    <property type="component" value="Unassembled WGS sequence"/>
</dbReference>
<sequence length="383" mass="43990">MNKYVIELRGVEFHNKGAELMLMAVLEKVRKELPGAMFVMEKNDVNAPIHKQREVGVYTKLNFKKFGVNMKHLGFLASKEMRLKHGYVLDKEINIVLDGSGFAFGDFWGAQKAGERLANHIAGWKKEGKKVILLSQAFGAFKDERLQAKMKIILDNADLIFARDKYSHEYLNEIPGKKDKIFLRPDFTNLTEGKLPAYFDKQKCEVAIIPNNKLLESNTFQDRDDYITFLKNLCKDIEKLDKKPFFLIHEGHKDLMLAEEVNKKFNLNVTILKEDDPKHVKGIIGNSFAVITSRFHGLVSSLAQAVPCLCIGWSHKYQALMEDYNYDEGLLRDNSLKGEGLREKLEMILGENTIEIREKLKSASIKQKELAQDMWSKVFEVIK</sequence>
<evidence type="ECO:0000313" key="2">
    <source>
        <dbReference type="EMBL" id="SEM50872.1"/>
    </source>
</evidence>
<accession>A0A1H7YX66</accession>
<reference evidence="3" key="1">
    <citation type="submission" date="2016-10" db="EMBL/GenBank/DDBJ databases">
        <authorList>
            <person name="Varghese N."/>
            <person name="Submissions S."/>
        </authorList>
    </citation>
    <scope>NUCLEOTIDE SEQUENCE [LARGE SCALE GENOMIC DNA]</scope>
    <source>
        <strain evidence="3">DSM 18733</strain>
    </source>
</reference>
<organism evidence="2 3">
    <name type="scientific">Olivibacter domesticus</name>
    <name type="common">Pseudosphingobacterium domesticum</name>
    <dbReference type="NCBI Taxonomy" id="407022"/>
    <lineage>
        <taxon>Bacteria</taxon>
        <taxon>Pseudomonadati</taxon>
        <taxon>Bacteroidota</taxon>
        <taxon>Sphingobacteriia</taxon>
        <taxon>Sphingobacteriales</taxon>
        <taxon>Sphingobacteriaceae</taxon>
        <taxon>Olivibacter</taxon>
    </lineage>
</organism>
<dbReference type="GO" id="GO:0016740">
    <property type="term" value="F:transferase activity"/>
    <property type="evidence" value="ECO:0007669"/>
    <property type="project" value="UniProtKB-KW"/>
</dbReference>
<dbReference type="AlphaFoldDB" id="A0A1H7YX66"/>
<dbReference type="PANTHER" id="PTHR36836">
    <property type="entry name" value="COLANIC ACID BIOSYNTHESIS PROTEIN WCAK"/>
    <property type="match status" value="1"/>
</dbReference>
<dbReference type="EMBL" id="FOAF01000014">
    <property type="protein sequence ID" value="SEM50872.1"/>
    <property type="molecule type" value="Genomic_DNA"/>
</dbReference>
<gene>
    <name evidence="2" type="ORF">SAMN05661044_05377</name>
</gene>
<name>A0A1H7YX66_OLID1</name>
<protein>
    <submittedName>
        <fullName evidence="2">Polysaccharide pyruvyl transferase</fullName>
    </submittedName>
</protein>
<dbReference type="InterPro" id="IPR007345">
    <property type="entry name" value="Polysacch_pyruvyl_Trfase"/>
</dbReference>
<evidence type="ECO:0000313" key="3">
    <source>
        <dbReference type="Proteomes" id="UP000199421"/>
    </source>
</evidence>
<keyword evidence="3" id="KW-1185">Reference proteome</keyword>
<dbReference type="PANTHER" id="PTHR36836:SF1">
    <property type="entry name" value="COLANIC ACID BIOSYNTHESIS PROTEIN WCAK"/>
    <property type="match status" value="1"/>
</dbReference>
<feature type="domain" description="Polysaccharide pyruvyl transferase" evidence="1">
    <location>
        <begin position="15"/>
        <end position="315"/>
    </location>
</feature>
<dbReference type="STRING" id="407022.SAMN05661044_05377"/>
<dbReference type="Pfam" id="PF04230">
    <property type="entry name" value="PS_pyruv_trans"/>
    <property type="match status" value="1"/>
</dbReference>
<evidence type="ECO:0000259" key="1">
    <source>
        <dbReference type="Pfam" id="PF04230"/>
    </source>
</evidence>
<dbReference type="OrthoDB" id="6058856at2"/>